<dbReference type="CDD" id="cd08422">
    <property type="entry name" value="PBP2_CrgA_like"/>
    <property type="match status" value="1"/>
</dbReference>
<accession>A0A371X2T1</accession>
<dbReference type="FunFam" id="1.10.10.10:FF:000001">
    <property type="entry name" value="LysR family transcriptional regulator"/>
    <property type="match status" value="1"/>
</dbReference>
<dbReference type="InterPro" id="IPR036390">
    <property type="entry name" value="WH_DNA-bd_sf"/>
</dbReference>
<dbReference type="PANTHER" id="PTHR30537:SF66">
    <property type="entry name" value="IRON-REGULATED VIRULENCE REGULATORY PROTEIN IRGB"/>
    <property type="match status" value="1"/>
</dbReference>
<name>A0A371X2T1_9HYPH</name>
<keyword evidence="2" id="KW-0805">Transcription regulation</keyword>
<evidence type="ECO:0000313" key="7">
    <source>
        <dbReference type="Proteomes" id="UP000264310"/>
    </source>
</evidence>
<evidence type="ECO:0000256" key="4">
    <source>
        <dbReference type="ARBA" id="ARBA00023163"/>
    </source>
</evidence>
<keyword evidence="3" id="KW-0238">DNA-binding</keyword>
<evidence type="ECO:0000256" key="1">
    <source>
        <dbReference type="ARBA" id="ARBA00009437"/>
    </source>
</evidence>
<dbReference type="PRINTS" id="PR00039">
    <property type="entry name" value="HTHLYSR"/>
</dbReference>
<dbReference type="Pfam" id="PF03466">
    <property type="entry name" value="LysR_substrate"/>
    <property type="match status" value="1"/>
</dbReference>
<dbReference type="EMBL" id="QURL01000004">
    <property type="protein sequence ID" value="RFC63540.1"/>
    <property type="molecule type" value="Genomic_DNA"/>
</dbReference>
<dbReference type="Gene3D" id="3.40.190.290">
    <property type="match status" value="1"/>
</dbReference>
<dbReference type="Gene3D" id="1.10.10.10">
    <property type="entry name" value="Winged helix-like DNA-binding domain superfamily/Winged helix DNA-binding domain"/>
    <property type="match status" value="1"/>
</dbReference>
<evidence type="ECO:0000313" key="6">
    <source>
        <dbReference type="EMBL" id="RFC63540.1"/>
    </source>
</evidence>
<dbReference type="InterPro" id="IPR000847">
    <property type="entry name" value="LysR_HTH_N"/>
</dbReference>
<dbReference type="AlphaFoldDB" id="A0A371X2T1"/>
<dbReference type="PROSITE" id="PS50931">
    <property type="entry name" value="HTH_LYSR"/>
    <property type="match status" value="1"/>
</dbReference>
<evidence type="ECO:0000259" key="5">
    <source>
        <dbReference type="PROSITE" id="PS50931"/>
    </source>
</evidence>
<dbReference type="GO" id="GO:0043565">
    <property type="term" value="F:sequence-specific DNA binding"/>
    <property type="evidence" value="ECO:0007669"/>
    <property type="project" value="TreeGrafter"/>
</dbReference>
<keyword evidence="7" id="KW-1185">Reference proteome</keyword>
<feature type="domain" description="HTH lysR-type" evidence="5">
    <location>
        <begin position="5"/>
        <end position="62"/>
    </location>
</feature>
<proteinExistence type="inferred from homology"/>
<evidence type="ECO:0000256" key="2">
    <source>
        <dbReference type="ARBA" id="ARBA00023015"/>
    </source>
</evidence>
<dbReference type="InterPro" id="IPR005119">
    <property type="entry name" value="LysR_subst-bd"/>
</dbReference>
<keyword evidence="4" id="KW-0804">Transcription</keyword>
<dbReference type="RefSeq" id="WP_116683271.1">
    <property type="nucleotide sequence ID" value="NZ_QURL01000004.1"/>
</dbReference>
<protein>
    <submittedName>
        <fullName evidence="6">LysR family transcriptional regulator</fullName>
    </submittedName>
</protein>
<sequence length="304" mass="33063">MVEPRILSRFVYFAAVVETQSFTKAAERLGITKAVVSQQVARLEEDLGTALLVRTTRRVEPTEAGRLLHGRAAAILREAGDAVAEATRGNDRPHGTLRVLAPADYGALRIVPILAEFLRRYPECRADLRLGDRITDLLEGEIDLSIRVGWLADTSLHARRLGTFEQLLVAAPSLAARVKEPRAPEELATLPLIVNTVLPQATAWRFTGPDGEEVVVDARSLLSVDTARGVHAAVLAGLGHGILPDFMVTTDIAEKRLVRVLPNWRLPTGGIHAVFPASRLRPTRVSAFVAMLMSSMQGDLKQAG</sequence>
<gene>
    <name evidence="6" type="ORF">DYI37_11005</name>
</gene>
<comment type="caution">
    <text evidence="6">The sequence shown here is derived from an EMBL/GenBank/DDBJ whole genome shotgun (WGS) entry which is preliminary data.</text>
</comment>
<dbReference type="OrthoDB" id="9813056at2"/>
<dbReference type="InterPro" id="IPR058163">
    <property type="entry name" value="LysR-type_TF_proteobact-type"/>
</dbReference>
<comment type="similarity">
    <text evidence="1">Belongs to the LysR transcriptional regulatory family.</text>
</comment>
<dbReference type="PANTHER" id="PTHR30537">
    <property type="entry name" value="HTH-TYPE TRANSCRIPTIONAL REGULATOR"/>
    <property type="match status" value="1"/>
</dbReference>
<organism evidence="6 7">
    <name type="scientific">Fulvimarina endophytica</name>
    <dbReference type="NCBI Taxonomy" id="2293836"/>
    <lineage>
        <taxon>Bacteria</taxon>
        <taxon>Pseudomonadati</taxon>
        <taxon>Pseudomonadota</taxon>
        <taxon>Alphaproteobacteria</taxon>
        <taxon>Hyphomicrobiales</taxon>
        <taxon>Aurantimonadaceae</taxon>
        <taxon>Fulvimarina</taxon>
    </lineage>
</organism>
<dbReference type="Pfam" id="PF00126">
    <property type="entry name" value="HTH_1"/>
    <property type="match status" value="1"/>
</dbReference>
<dbReference type="Proteomes" id="UP000264310">
    <property type="component" value="Unassembled WGS sequence"/>
</dbReference>
<reference evidence="6 7" key="1">
    <citation type="submission" date="2018-08" db="EMBL/GenBank/DDBJ databases">
        <title>Fulvimarina sp. 85, whole genome shotgun sequence.</title>
        <authorList>
            <person name="Tuo L."/>
        </authorList>
    </citation>
    <scope>NUCLEOTIDE SEQUENCE [LARGE SCALE GENOMIC DNA]</scope>
    <source>
        <strain evidence="6 7">85</strain>
    </source>
</reference>
<dbReference type="GO" id="GO:0003700">
    <property type="term" value="F:DNA-binding transcription factor activity"/>
    <property type="evidence" value="ECO:0007669"/>
    <property type="project" value="InterPro"/>
</dbReference>
<dbReference type="GO" id="GO:0006351">
    <property type="term" value="P:DNA-templated transcription"/>
    <property type="evidence" value="ECO:0007669"/>
    <property type="project" value="TreeGrafter"/>
</dbReference>
<evidence type="ECO:0000256" key="3">
    <source>
        <dbReference type="ARBA" id="ARBA00023125"/>
    </source>
</evidence>
<dbReference type="InterPro" id="IPR036388">
    <property type="entry name" value="WH-like_DNA-bd_sf"/>
</dbReference>
<dbReference type="SUPFAM" id="SSF53850">
    <property type="entry name" value="Periplasmic binding protein-like II"/>
    <property type="match status" value="1"/>
</dbReference>
<dbReference type="SUPFAM" id="SSF46785">
    <property type="entry name" value="Winged helix' DNA-binding domain"/>
    <property type="match status" value="1"/>
</dbReference>